<sequence length="482" mass="54698">MPATLEDLADELLLDILDYISVRNRWDIDFKTWAGGAEIESRVRTLHSVALVSRRLYRVANQVLYSALVDGADATRRRQFLRTAVKRPDLAAMVKEVRFSYFDWHGTLNRSGVPAEYTEVLEAAKRVDIDGDERERASFQKALLESFNDADVALLFSQLPSLETLEFEVDETWFHTWKWFLCLARRAVENKSGPLASLRHLRPKYGNENASGFHPLFIQDFVGLPSLKTIEMSAVWLDERDGDRPLSLQTNSRIETLAFWDSLPGNAFVECALNAFVQLKAFRYTYGNFLAAFIPYAQMQDFYNALHTRKDTLEHFSLLVSDRCTAFRQIARRSFIVPRFGSFKAFAKLRHLEISEPIISGLADMLDNDFGADAPVPAPAPDHSELVDILPASLESMVIQCDFSVSTEPLTALKAQFLLALARRVTSLPRFRRLELLRVGDIPRLGDFEEALGRIRDLAECSGVEFDIVRWDKAKYGGLSTA</sequence>
<dbReference type="AlphaFoldDB" id="A0A1J9R6Z1"/>
<dbReference type="OrthoDB" id="4191831at2759"/>
<dbReference type="EMBL" id="MNUE01000012">
    <property type="protein sequence ID" value="OJD36368.1"/>
    <property type="molecule type" value="Genomic_DNA"/>
</dbReference>
<dbReference type="RefSeq" id="XP_020132628.1">
    <property type="nucleotide sequence ID" value="XM_020270774.1"/>
</dbReference>
<protein>
    <submittedName>
        <fullName evidence="1">F-box domain cyclin-like protein</fullName>
    </submittedName>
</protein>
<gene>
    <name evidence="1" type="ORF">BKCO1_1200097</name>
</gene>
<evidence type="ECO:0000313" key="1">
    <source>
        <dbReference type="EMBL" id="OJD36368.1"/>
    </source>
</evidence>
<reference evidence="1 2" key="1">
    <citation type="submission" date="2016-10" db="EMBL/GenBank/DDBJ databases">
        <title>Proteomics and genomics reveal pathogen-plant mechanisms compatible with a hemibiotrophic lifestyle of Diplodia corticola.</title>
        <authorList>
            <person name="Fernandes I."/>
            <person name="De Jonge R."/>
            <person name="Van De Peer Y."/>
            <person name="Devreese B."/>
            <person name="Alves A."/>
            <person name="Esteves A.C."/>
        </authorList>
    </citation>
    <scope>NUCLEOTIDE SEQUENCE [LARGE SCALE GENOMIC DNA]</scope>
    <source>
        <strain evidence="1 2">CBS 112549</strain>
    </source>
</reference>
<organism evidence="1 2">
    <name type="scientific">Diplodia corticola</name>
    <dbReference type="NCBI Taxonomy" id="236234"/>
    <lineage>
        <taxon>Eukaryota</taxon>
        <taxon>Fungi</taxon>
        <taxon>Dikarya</taxon>
        <taxon>Ascomycota</taxon>
        <taxon>Pezizomycotina</taxon>
        <taxon>Dothideomycetes</taxon>
        <taxon>Dothideomycetes incertae sedis</taxon>
        <taxon>Botryosphaeriales</taxon>
        <taxon>Botryosphaeriaceae</taxon>
        <taxon>Diplodia</taxon>
    </lineage>
</organism>
<keyword evidence="2" id="KW-1185">Reference proteome</keyword>
<proteinExistence type="predicted"/>
<name>A0A1J9R6Z1_9PEZI</name>
<dbReference type="GeneID" id="31011033"/>
<dbReference type="Proteomes" id="UP000183809">
    <property type="component" value="Unassembled WGS sequence"/>
</dbReference>
<accession>A0A1J9R6Z1</accession>
<dbReference type="STRING" id="236234.A0A1J9R6Z1"/>
<comment type="caution">
    <text evidence="1">The sequence shown here is derived from an EMBL/GenBank/DDBJ whole genome shotgun (WGS) entry which is preliminary data.</text>
</comment>
<evidence type="ECO:0000313" key="2">
    <source>
        <dbReference type="Proteomes" id="UP000183809"/>
    </source>
</evidence>